<reference evidence="2 3" key="1">
    <citation type="submission" date="2024-06" db="EMBL/GenBank/DDBJ databases">
        <title>The Natural Products Discovery Center: Release of the First 8490 Sequenced Strains for Exploring Actinobacteria Biosynthetic Diversity.</title>
        <authorList>
            <person name="Kalkreuter E."/>
            <person name="Kautsar S.A."/>
            <person name="Yang D."/>
            <person name="Bader C.D."/>
            <person name="Teijaro C.N."/>
            <person name="Fluegel L."/>
            <person name="Davis C.M."/>
            <person name="Simpson J.R."/>
            <person name="Lauterbach L."/>
            <person name="Steele A.D."/>
            <person name="Gui C."/>
            <person name="Meng S."/>
            <person name="Li G."/>
            <person name="Viehrig K."/>
            <person name="Ye F."/>
            <person name="Su P."/>
            <person name="Kiefer A.F."/>
            <person name="Nichols A."/>
            <person name="Cepeda A.J."/>
            <person name="Yan W."/>
            <person name="Fan B."/>
            <person name="Jiang Y."/>
            <person name="Adhikari A."/>
            <person name="Zheng C.-J."/>
            <person name="Schuster L."/>
            <person name="Cowan T.M."/>
            <person name="Smanski M.J."/>
            <person name="Chevrette M.G."/>
            <person name="De Carvalho L.P.S."/>
            <person name="Shen B."/>
        </authorList>
    </citation>
    <scope>NUCLEOTIDE SEQUENCE [LARGE SCALE GENOMIC DNA]</scope>
    <source>
        <strain evidence="2 3">NPDC048946</strain>
    </source>
</reference>
<dbReference type="InterPro" id="IPR010982">
    <property type="entry name" value="Lambda_DNA-bd_dom_sf"/>
</dbReference>
<organism evidence="2 3">
    <name type="scientific">Streptodolium elevatio</name>
    <dbReference type="NCBI Taxonomy" id="3157996"/>
    <lineage>
        <taxon>Bacteria</taxon>
        <taxon>Bacillati</taxon>
        <taxon>Actinomycetota</taxon>
        <taxon>Actinomycetes</taxon>
        <taxon>Kitasatosporales</taxon>
        <taxon>Streptomycetaceae</taxon>
        <taxon>Streptodolium</taxon>
    </lineage>
</organism>
<protein>
    <submittedName>
        <fullName evidence="2">Helix-turn-helix transcriptional regulator</fullName>
    </submittedName>
</protein>
<evidence type="ECO:0000259" key="1">
    <source>
        <dbReference type="PROSITE" id="PS50943"/>
    </source>
</evidence>
<dbReference type="RefSeq" id="WP_358348394.1">
    <property type="nucleotide sequence ID" value="NZ_JBEZFP010000005.1"/>
</dbReference>
<dbReference type="Pfam" id="PF13560">
    <property type="entry name" value="HTH_31"/>
    <property type="match status" value="1"/>
</dbReference>
<dbReference type="Pfam" id="PF19054">
    <property type="entry name" value="DUF5753"/>
    <property type="match status" value="1"/>
</dbReference>
<dbReference type="InterPro" id="IPR001387">
    <property type="entry name" value="Cro/C1-type_HTH"/>
</dbReference>
<feature type="domain" description="HTH cro/C1-type" evidence="1">
    <location>
        <begin position="18"/>
        <end position="71"/>
    </location>
</feature>
<evidence type="ECO:0000313" key="3">
    <source>
        <dbReference type="Proteomes" id="UP001551482"/>
    </source>
</evidence>
<accession>A0ABV3DBF5</accession>
<gene>
    <name evidence="2" type="ORF">AB0C36_03185</name>
</gene>
<dbReference type="InterPro" id="IPR043917">
    <property type="entry name" value="DUF5753"/>
</dbReference>
<dbReference type="PROSITE" id="PS50943">
    <property type="entry name" value="HTH_CROC1"/>
    <property type="match status" value="1"/>
</dbReference>
<dbReference type="CDD" id="cd00093">
    <property type="entry name" value="HTH_XRE"/>
    <property type="match status" value="1"/>
</dbReference>
<evidence type="ECO:0000313" key="2">
    <source>
        <dbReference type="EMBL" id="MEU8132489.1"/>
    </source>
</evidence>
<sequence length="283" mass="31489">MSTEPGPTLRKKRLAAEFRRMREAAGLTCEEVAERLLVSASKISRIETGHRGVSLRDARDLMDIYGVTDKRQREATMELAREARRRGWWSAYSDLLPGPYIGLESEASSICNYQTLTVPGLLQIEEYAQAVIGTGLVVEEAEVARRTAARMRRQERLGAPGLAFWAVLDEAAVRRPVGGSDVMVRQLDHLIAMARLPAVTIQVLPFAAGAYPSMGWPFVILSFPDQLDHDVVMVENSVGELYLEKSSEVERFRTGFEHFRAAALSPADTLTLLREAARDVLEC</sequence>
<keyword evidence="3" id="KW-1185">Reference proteome</keyword>
<name>A0ABV3DBF5_9ACTN</name>
<dbReference type="Proteomes" id="UP001551482">
    <property type="component" value="Unassembled WGS sequence"/>
</dbReference>
<comment type="caution">
    <text evidence="2">The sequence shown here is derived from an EMBL/GenBank/DDBJ whole genome shotgun (WGS) entry which is preliminary data.</text>
</comment>
<dbReference type="SUPFAM" id="SSF47413">
    <property type="entry name" value="lambda repressor-like DNA-binding domains"/>
    <property type="match status" value="1"/>
</dbReference>
<dbReference type="Gene3D" id="1.10.260.40">
    <property type="entry name" value="lambda repressor-like DNA-binding domains"/>
    <property type="match status" value="1"/>
</dbReference>
<dbReference type="EMBL" id="JBEZFP010000005">
    <property type="protein sequence ID" value="MEU8132489.1"/>
    <property type="molecule type" value="Genomic_DNA"/>
</dbReference>
<dbReference type="SMART" id="SM00530">
    <property type="entry name" value="HTH_XRE"/>
    <property type="match status" value="1"/>
</dbReference>
<proteinExistence type="predicted"/>